<dbReference type="AlphaFoldDB" id="A0AAU9C997"/>
<organism evidence="6 7">
    <name type="scientific">Fulvitalea axinellae</name>
    <dbReference type="NCBI Taxonomy" id="1182444"/>
    <lineage>
        <taxon>Bacteria</taxon>
        <taxon>Pseudomonadati</taxon>
        <taxon>Bacteroidota</taxon>
        <taxon>Cytophagia</taxon>
        <taxon>Cytophagales</taxon>
        <taxon>Persicobacteraceae</taxon>
        <taxon>Fulvitalea</taxon>
    </lineage>
</organism>
<keyword evidence="3 5" id="KW-1133">Transmembrane helix</keyword>
<dbReference type="Proteomes" id="UP001348817">
    <property type="component" value="Chromosome"/>
</dbReference>
<reference evidence="6 7" key="1">
    <citation type="submission" date="2021-12" db="EMBL/GenBank/DDBJ databases">
        <title>Genome sequencing of bacteria with rrn-lacking chromosome and rrn-plasmid.</title>
        <authorList>
            <person name="Anda M."/>
            <person name="Iwasaki W."/>
        </authorList>
    </citation>
    <scope>NUCLEOTIDE SEQUENCE [LARGE SCALE GENOMIC DNA]</scope>
    <source>
        <strain evidence="6 7">DSM 100852</strain>
    </source>
</reference>
<evidence type="ECO:0000313" key="6">
    <source>
        <dbReference type="EMBL" id="BDD08594.1"/>
    </source>
</evidence>
<accession>A0AAU9C997</accession>
<comment type="subcellular location">
    <subcellularLocation>
        <location evidence="1">Membrane</location>
        <topology evidence="1">Multi-pass membrane protein</topology>
    </subcellularLocation>
</comment>
<evidence type="ECO:0000313" key="7">
    <source>
        <dbReference type="Proteomes" id="UP001348817"/>
    </source>
</evidence>
<dbReference type="GO" id="GO:0016020">
    <property type="term" value="C:membrane"/>
    <property type="evidence" value="ECO:0007669"/>
    <property type="project" value="UniProtKB-SubCell"/>
</dbReference>
<dbReference type="KEGG" id="fax:FUAX_10260"/>
<feature type="transmembrane region" description="Helical" evidence="5">
    <location>
        <begin position="28"/>
        <end position="45"/>
    </location>
</feature>
<evidence type="ECO:0008006" key="8">
    <source>
        <dbReference type="Google" id="ProtNLM"/>
    </source>
</evidence>
<protein>
    <recommendedName>
        <fullName evidence="8">CvpA family protein</fullName>
    </recommendedName>
</protein>
<evidence type="ECO:0000256" key="2">
    <source>
        <dbReference type="ARBA" id="ARBA00022692"/>
    </source>
</evidence>
<keyword evidence="7" id="KW-1185">Reference proteome</keyword>
<proteinExistence type="predicted"/>
<dbReference type="RefSeq" id="WP_338393841.1">
    <property type="nucleotide sequence ID" value="NZ_AP025314.1"/>
</dbReference>
<dbReference type="PANTHER" id="PTHR37306:SF1">
    <property type="entry name" value="COLICIN V PRODUCTION PROTEIN"/>
    <property type="match status" value="1"/>
</dbReference>
<name>A0AAU9C997_9BACT</name>
<keyword evidence="2 5" id="KW-0812">Transmembrane</keyword>
<dbReference type="GO" id="GO:0009403">
    <property type="term" value="P:toxin biosynthetic process"/>
    <property type="evidence" value="ECO:0007669"/>
    <property type="project" value="InterPro"/>
</dbReference>
<dbReference type="PANTHER" id="PTHR37306">
    <property type="entry name" value="COLICIN V PRODUCTION PROTEIN"/>
    <property type="match status" value="1"/>
</dbReference>
<feature type="transmembrane region" description="Helical" evidence="5">
    <location>
        <begin position="65"/>
        <end position="82"/>
    </location>
</feature>
<feature type="transmembrane region" description="Helical" evidence="5">
    <location>
        <begin position="102"/>
        <end position="122"/>
    </location>
</feature>
<dbReference type="Pfam" id="PF02674">
    <property type="entry name" value="Colicin_V"/>
    <property type="match status" value="1"/>
</dbReference>
<evidence type="ECO:0000256" key="5">
    <source>
        <dbReference type="SAM" id="Phobius"/>
    </source>
</evidence>
<evidence type="ECO:0000256" key="3">
    <source>
        <dbReference type="ARBA" id="ARBA00022989"/>
    </source>
</evidence>
<gene>
    <name evidence="6" type="ORF">FUAX_10260</name>
</gene>
<evidence type="ECO:0000256" key="4">
    <source>
        <dbReference type="ARBA" id="ARBA00023136"/>
    </source>
</evidence>
<dbReference type="EMBL" id="AP025314">
    <property type="protein sequence ID" value="BDD08594.1"/>
    <property type="molecule type" value="Genomic_DNA"/>
</dbReference>
<sequence length="175" mass="19151">MKIIDIILILTVLFGVYRGYSRGIITELVSLLGLFLAIVGAFVLLEKGTDILSKYWEASTEVVPYVAFVIIFVAIILATNLTSKALKTLLDKTFLGSVDKGIGAVVGGLKWVFGVSVLLWILNNAGLEEKSWAKDSLVYPQVSALAPAAVEGIKPVWPYVTETFDDFKKIIKKVK</sequence>
<keyword evidence="4 5" id="KW-0472">Membrane</keyword>
<evidence type="ECO:0000256" key="1">
    <source>
        <dbReference type="ARBA" id="ARBA00004141"/>
    </source>
</evidence>
<dbReference type="InterPro" id="IPR003825">
    <property type="entry name" value="Colicin-V_CvpA"/>
</dbReference>